<name>A0A084WTD2_ANOSI</name>
<dbReference type="Proteomes" id="UP000030765">
    <property type="component" value="Unassembled WGS sequence"/>
</dbReference>
<dbReference type="EMBL" id="ATLV01026883">
    <property type="status" value="NOT_ANNOTATED_CDS"/>
    <property type="molecule type" value="Genomic_DNA"/>
</dbReference>
<organism evidence="2">
    <name type="scientific">Anopheles sinensis</name>
    <name type="common">Mosquito</name>
    <dbReference type="NCBI Taxonomy" id="74873"/>
    <lineage>
        <taxon>Eukaryota</taxon>
        <taxon>Metazoa</taxon>
        <taxon>Ecdysozoa</taxon>
        <taxon>Arthropoda</taxon>
        <taxon>Hexapoda</taxon>
        <taxon>Insecta</taxon>
        <taxon>Pterygota</taxon>
        <taxon>Neoptera</taxon>
        <taxon>Endopterygota</taxon>
        <taxon>Diptera</taxon>
        <taxon>Nematocera</taxon>
        <taxon>Culicoidea</taxon>
        <taxon>Culicidae</taxon>
        <taxon>Anophelinae</taxon>
        <taxon>Anopheles</taxon>
    </lineage>
</organism>
<dbReference type="OrthoDB" id="7732702at2759"/>
<dbReference type="AlphaFoldDB" id="A0A084WTD2"/>
<evidence type="ECO:0000313" key="2">
    <source>
        <dbReference type="EMBL" id="KFB53476.1"/>
    </source>
</evidence>
<dbReference type="VEuPathDB" id="VectorBase:ASIC021984"/>
<feature type="region of interest" description="Disordered" evidence="1">
    <location>
        <begin position="33"/>
        <end position="62"/>
    </location>
</feature>
<feature type="compositionally biased region" description="Polar residues" evidence="1">
    <location>
        <begin position="36"/>
        <end position="50"/>
    </location>
</feature>
<evidence type="ECO:0000313" key="4">
    <source>
        <dbReference type="Proteomes" id="UP000030765"/>
    </source>
</evidence>
<reference evidence="2 4" key="1">
    <citation type="journal article" date="2014" name="BMC Genomics">
        <title>Genome sequence of Anopheles sinensis provides insight into genetics basis of mosquito competence for malaria parasites.</title>
        <authorList>
            <person name="Zhou D."/>
            <person name="Zhang D."/>
            <person name="Ding G."/>
            <person name="Shi L."/>
            <person name="Hou Q."/>
            <person name="Ye Y."/>
            <person name="Xu Y."/>
            <person name="Zhou H."/>
            <person name="Xiong C."/>
            <person name="Li S."/>
            <person name="Yu J."/>
            <person name="Hong S."/>
            <person name="Yu X."/>
            <person name="Zou P."/>
            <person name="Chen C."/>
            <person name="Chang X."/>
            <person name="Wang W."/>
            <person name="Lv Y."/>
            <person name="Sun Y."/>
            <person name="Ma L."/>
            <person name="Shen B."/>
            <person name="Zhu C."/>
        </authorList>
    </citation>
    <scope>NUCLEOTIDE SEQUENCE [LARGE SCALE GENOMIC DNA]</scope>
</reference>
<evidence type="ECO:0000256" key="1">
    <source>
        <dbReference type="SAM" id="MobiDB-lite"/>
    </source>
</evidence>
<reference evidence="3" key="2">
    <citation type="submission" date="2020-05" db="UniProtKB">
        <authorList>
            <consortium name="EnsemblMetazoa"/>
        </authorList>
    </citation>
    <scope>IDENTIFICATION</scope>
</reference>
<accession>A0A084WTD2</accession>
<gene>
    <name evidence="2" type="ORF">ZHAS_00021984</name>
</gene>
<keyword evidence="4" id="KW-1185">Reference proteome</keyword>
<evidence type="ECO:0000313" key="3">
    <source>
        <dbReference type="EnsemblMetazoa" id="ASIC021984-PA"/>
    </source>
</evidence>
<dbReference type="EnsemblMetazoa" id="ASIC021984-RA">
    <property type="protein sequence ID" value="ASIC021984-PA"/>
    <property type="gene ID" value="ASIC021984"/>
</dbReference>
<dbReference type="EMBL" id="KE525420">
    <property type="protein sequence ID" value="KFB53476.1"/>
    <property type="molecule type" value="Genomic_DNA"/>
</dbReference>
<proteinExistence type="predicted"/>
<dbReference type="VEuPathDB" id="VectorBase:ASIS002533"/>
<protein>
    <submittedName>
        <fullName evidence="2">AGAP002588-PA-like protein</fullName>
    </submittedName>
</protein>
<sequence length="144" mass="16086">MANMASHGMSSHETLQTPSRRVVGLHLQNEYYESASVPSTPDKNTVSLDNRGSFDHAQQIPEKPHIVEPTWITVTMPPVYLPSGHSAQSGQPPIMQPYYTYIPVPPVNQPWSGPWPMYHPPMPVLPPLPSNHLCNQPSNPYRVT</sequence>